<organism evidence="1 2">
    <name type="scientific">Pseudodesulfovibrio senegalensis</name>
    <dbReference type="NCBI Taxonomy" id="1721087"/>
    <lineage>
        <taxon>Bacteria</taxon>
        <taxon>Pseudomonadati</taxon>
        <taxon>Thermodesulfobacteriota</taxon>
        <taxon>Desulfovibrionia</taxon>
        <taxon>Desulfovibrionales</taxon>
        <taxon>Desulfovibrionaceae</taxon>
    </lineage>
</organism>
<dbReference type="OrthoDB" id="9811476at2"/>
<keyword evidence="2" id="KW-1185">Reference proteome</keyword>
<comment type="caution">
    <text evidence="1">The sequence shown here is derived from an EMBL/GenBank/DDBJ whole genome shotgun (WGS) entry which is preliminary data.</text>
</comment>
<protein>
    <submittedName>
        <fullName evidence="1">DUF429 domain-containing protein</fullName>
    </submittedName>
</protein>
<dbReference type="Pfam" id="PF04250">
    <property type="entry name" value="DUF429"/>
    <property type="match status" value="1"/>
</dbReference>
<dbReference type="AlphaFoldDB" id="A0A6N6N1B0"/>
<sequence>MKFVGADGCAAGWVAVALSGPGFAEVQMFEGFSDLWRAHEDAQTLLVDMPIGLPGAASPVREADVCARAMLGPRRSSVFSPPLREVLDCPDHASANAASRKLCGKGLSRQAWNIAEKIRQVDEVVRQAPAIPGVVREAHPEVCFAALAGIPMNHYKKTLLGALDRLKVLQKYYESAEVLLRNTMAEHPRTAVAEDDVLDALVLAVSAREAGPNLLCLPKTMPMDMLPVDGCGLPMAIWYHAPQTTTFKPAKG</sequence>
<evidence type="ECO:0000313" key="2">
    <source>
        <dbReference type="Proteomes" id="UP000438699"/>
    </source>
</evidence>
<gene>
    <name evidence="1" type="ORF">F8A88_08365</name>
</gene>
<reference evidence="1 2" key="1">
    <citation type="journal article" date="2017" name="Int. J. Syst. Evol. Microbiol.">
        <title>Desulfovibrio senegalensis sp. nov., a mesophilic sulfate reducer isolated from marine sediment.</title>
        <authorList>
            <person name="Thioye A."/>
            <person name="Gam Z.B.A."/>
            <person name="Mbengue M."/>
            <person name="Cayol J.L."/>
            <person name="Joseph-Bartoli M."/>
            <person name="Toure-Kane C."/>
            <person name="Labat M."/>
        </authorList>
    </citation>
    <scope>NUCLEOTIDE SEQUENCE [LARGE SCALE GENOMIC DNA]</scope>
    <source>
        <strain evidence="1 2">DSM 101509</strain>
    </source>
</reference>
<name>A0A6N6N1B0_9BACT</name>
<evidence type="ECO:0000313" key="1">
    <source>
        <dbReference type="EMBL" id="KAB1441606.1"/>
    </source>
</evidence>
<dbReference type="Proteomes" id="UP000438699">
    <property type="component" value="Unassembled WGS sequence"/>
</dbReference>
<proteinExistence type="predicted"/>
<dbReference type="RefSeq" id="WP_151150699.1">
    <property type="nucleotide sequence ID" value="NZ_WAIE01000003.1"/>
</dbReference>
<accession>A0A6N6N1B0</accession>
<dbReference type="EMBL" id="WAIE01000003">
    <property type="protein sequence ID" value="KAB1441606.1"/>
    <property type="molecule type" value="Genomic_DNA"/>
</dbReference>
<dbReference type="InterPro" id="IPR007362">
    <property type="entry name" value="DUF429"/>
</dbReference>